<proteinExistence type="predicted"/>
<reference evidence="2" key="1">
    <citation type="submission" date="2014-09" db="EMBL/GenBank/DDBJ databases">
        <authorList>
            <person name="Magalhaes I.L.F."/>
            <person name="Oliveira U."/>
            <person name="Santos F.R."/>
            <person name="Vidigal T.H.D.A."/>
            <person name="Brescovit A.D."/>
            <person name="Santos A.J."/>
        </authorList>
    </citation>
    <scope>NUCLEOTIDE SEQUENCE</scope>
    <source>
        <tissue evidence="2">Shoot tissue taken approximately 20 cm above the soil surface</tissue>
    </source>
</reference>
<name>A0A0A8YD32_ARUDO</name>
<reference evidence="2" key="2">
    <citation type="journal article" date="2015" name="Data Brief">
        <title>Shoot transcriptome of the giant reed, Arundo donax.</title>
        <authorList>
            <person name="Barrero R.A."/>
            <person name="Guerrero F.D."/>
            <person name="Moolhuijzen P."/>
            <person name="Goolsby J.A."/>
            <person name="Tidwell J."/>
            <person name="Bellgard S.E."/>
            <person name="Bellgard M.I."/>
        </authorList>
    </citation>
    <scope>NUCLEOTIDE SEQUENCE</scope>
    <source>
        <tissue evidence="2">Shoot tissue taken approximately 20 cm above the soil surface</tissue>
    </source>
</reference>
<evidence type="ECO:0000313" key="2">
    <source>
        <dbReference type="EMBL" id="JAD23714.1"/>
    </source>
</evidence>
<accession>A0A0A8YD32</accession>
<protein>
    <submittedName>
        <fullName evidence="2">Uncharacterized protein</fullName>
    </submittedName>
</protein>
<organism evidence="2">
    <name type="scientific">Arundo donax</name>
    <name type="common">Giant reed</name>
    <name type="synonym">Donax arundinaceus</name>
    <dbReference type="NCBI Taxonomy" id="35708"/>
    <lineage>
        <taxon>Eukaryota</taxon>
        <taxon>Viridiplantae</taxon>
        <taxon>Streptophyta</taxon>
        <taxon>Embryophyta</taxon>
        <taxon>Tracheophyta</taxon>
        <taxon>Spermatophyta</taxon>
        <taxon>Magnoliopsida</taxon>
        <taxon>Liliopsida</taxon>
        <taxon>Poales</taxon>
        <taxon>Poaceae</taxon>
        <taxon>PACMAD clade</taxon>
        <taxon>Arundinoideae</taxon>
        <taxon>Arundineae</taxon>
        <taxon>Arundo</taxon>
    </lineage>
</organism>
<dbReference type="AlphaFoldDB" id="A0A0A8YD32"/>
<feature type="compositionally biased region" description="Pro residues" evidence="1">
    <location>
        <begin position="9"/>
        <end position="18"/>
    </location>
</feature>
<evidence type="ECO:0000256" key="1">
    <source>
        <dbReference type="SAM" id="MobiDB-lite"/>
    </source>
</evidence>
<sequence length="64" mass="6837">MLTRFRSPPEIPRTPRTPPTMLCATLASPSSRATASACARFSPALRARGSRSSAVYQSVSATVR</sequence>
<dbReference type="EMBL" id="GBRH01274181">
    <property type="protein sequence ID" value="JAD23714.1"/>
    <property type="molecule type" value="Transcribed_RNA"/>
</dbReference>
<feature type="region of interest" description="Disordered" evidence="1">
    <location>
        <begin position="1"/>
        <end position="23"/>
    </location>
</feature>